<gene>
    <name evidence="2" type="ORF">A9K55_003840</name>
</gene>
<evidence type="ECO:0000313" key="3">
    <source>
        <dbReference type="Proteomes" id="UP000323067"/>
    </source>
</evidence>
<evidence type="ECO:0000256" key="1">
    <source>
        <dbReference type="SAM" id="SignalP"/>
    </source>
</evidence>
<dbReference type="VEuPathDB" id="FungiDB:A9K55_003840"/>
<dbReference type="Proteomes" id="UP000323067">
    <property type="component" value="Chromosome v"/>
</dbReference>
<feature type="chain" id="PRO_5014174436" evidence="1">
    <location>
        <begin position="23"/>
        <end position="176"/>
    </location>
</feature>
<dbReference type="EMBL" id="CP023325">
    <property type="protein sequence ID" value="ATY65021.1"/>
    <property type="molecule type" value="Genomic_DNA"/>
</dbReference>
<dbReference type="VEuPathDB" id="FungiDB:CCM_04969"/>
<keyword evidence="1" id="KW-0732">Signal</keyword>
<dbReference type="OrthoDB" id="4866190at2759"/>
<protein>
    <submittedName>
        <fullName evidence="2">Uncharacterized protein</fullName>
    </submittedName>
</protein>
<evidence type="ECO:0000313" key="2">
    <source>
        <dbReference type="EMBL" id="ATY65021.1"/>
    </source>
</evidence>
<reference evidence="2 3" key="1">
    <citation type="journal article" date="2017" name="BMC Genomics">
        <title>Chromosome level assembly and secondary metabolite potential of the parasitic fungus Cordyceps militaris.</title>
        <authorList>
            <person name="Kramer G.J."/>
            <person name="Nodwell J.R."/>
        </authorList>
    </citation>
    <scope>NUCLEOTIDE SEQUENCE [LARGE SCALE GENOMIC DNA]</scope>
    <source>
        <strain evidence="2 3">ATCC 34164</strain>
    </source>
</reference>
<sequence length="176" mass="18983">MKFSLDSKIIAFILAVLPAASAAKESFNLLCYTTTGSFAGAELYYKDGLIMISNLTAPSNLTSIYFTRDRSLPSAPWTVSPNTTRSPNPPFGGGELVLPGDDNSTYPDVTVTSNATGSADLLLYGETVFAHVNGSYKNPFYAAVTDDADIWQLLWNPAHPNEKNLTPVLLRTSIVV</sequence>
<dbReference type="AlphaFoldDB" id="A0A2H4SPI8"/>
<accession>A0A2H4SPI8</accession>
<name>A0A2H4SPI8_CORMI</name>
<organism evidence="2 3">
    <name type="scientific">Cordyceps militaris</name>
    <name type="common">Caterpillar fungus</name>
    <name type="synonym">Clavaria militaris</name>
    <dbReference type="NCBI Taxonomy" id="73501"/>
    <lineage>
        <taxon>Eukaryota</taxon>
        <taxon>Fungi</taxon>
        <taxon>Dikarya</taxon>
        <taxon>Ascomycota</taxon>
        <taxon>Pezizomycotina</taxon>
        <taxon>Sordariomycetes</taxon>
        <taxon>Hypocreomycetidae</taxon>
        <taxon>Hypocreales</taxon>
        <taxon>Cordycipitaceae</taxon>
        <taxon>Cordyceps</taxon>
    </lineage>
</organism>
<proteinExistence type="predicted"/>
<feature type="signal peptide" evidence="1">
    <location>
        <begin position="1"/>
        <end position="22"/>
    </location>
</feature>
<dbReference type="OMA" id="VWSPENT"/>